<dbReference type="PIRSF" id="PIRSF031501">
    <property type="entry name" value="QueT"/>
    <property type="match status" value="1"/>
</dbReference>
<feature type="transmembrane region" description="Helical" evidence="1">
    <location>
        <begin position="138"/>
        <end position="157"/>
    </location>
</feature>
<dbReference type="Proteomes" id="UP000655830">
    <property type="component" value="Unassembled WGS sequence"/>
</dbReference>
<evidence type="ECO:0000313" key="2">
    <source>
        <dbReference type="EMBL" id="MBC8578018.1"/>
    </source>
</evidence>
<keyword evidence="1" id="KW-1133">Transmembrane helix</keyword>
<dbReference type="AlphaFoldDB" id="A0A926ICU4"/>
<evidence type="ECO:0000256" key="1">
    <source>
        <dbReference type="SAM" id="Phobius"/>
    </source>
</evidence>
<organism evidence="2 3">
    <name type="scientific">Zhenhengia yiwuensis</name>
    <dbReference type="NCBI Taxonomy" id="2763666"/>
    <lineage>
        <taxon>Bacteria</taxon>
        <taxon>Bacillati</taxon>
        <taxon>Bacillota</taxon>
        <taxon>Clostridia</taxon>
        <taxon>Lachnospirales</taxon>
        <taxon>Lachnospiraceae</taxon>
        <taxon>Zhenhengia</taxon>
    </lineage>
</organism>
<dbReference type="RefSeq" id="WP_249331123.1">
    <property type="nucleotide sequence ID" value="NZ_JACRSY010000001.1"/>
</dbReference>
<dbReference type="PANTHER" id="PTHR40044">
    <property type="entry name" value="INTEGRAL MEMBRANE PROTEIN-RELATED"/>
    <property type="match status" value="1"/>
</dbReference>
<feature type="transmembrane region" description="Helical" evidence="1">
    <location>
        <begin position="103"/>
        <end position="126"/>
    </location>
</feature>
<dbReference type="PANTHER" id="PTHR40044:SF1">
    <property type="entry name" value="INTEGRAL MEMBRANE PROTEIN"/>
    <property type="match status" value="1"/>
</dbReference>
<keyword evidence="3" id="KW-1185">Reference proteome</keyword>
<proteinExistence type="predicted"/>
<feature type="transmembrane region" description="Helical" evidence="1">
    <location>
        <begin position="72"/>
        <end position="91"/>
    </location>
</feature>
<dbReference type="EMBL" id="JACRSY010000001">
    <property type="protein sequence ID" value="MBC8578018.1"/>
    <property type="molecule type" value="Genomic_DNA"/>
</dbReference>
<keyword evidence="1" id="KW-0472">Membrane</keyword>
<feature type="transmembrane region" description="Helical" evidence="1">
    <location>
        <begin position="42"/>
        <end position="66"/>
    </location>
</feature>
<name>A0A926ICU4_9FIRM</name>
<keyword evidence="1" id="KW-0812">Transmembrane</keyword>
<dbReference type="InterPro" id="IPR010387">
    <property type="entry name" value="QueT"/>
</dbReference>
<protein>
    <submittedName>
        <fullName evidence="2">QueT transporter family protein</fullName>
    </submittedName>
</protein>
<reference evidence="2" key="1">
    <citation type="submission" date="2020-08" db="EMBL/GenBank/DDBJ databases">
        <title>Genome public.</title>
        <authorList>
            <person name="Liu C."/>
            <person name="Sun Q."/>
        </authorList>
    </citation>
    <scope>NUCLEOTIDE SEQUENCE</scope>
    <source>
        <strain evidence="2">NSJ-12</strain>
    </source>
</reference>
<evidence type="ECO:0000313" key="3">
    <source>
        <dbReference type="Proteomes" id="UP000655830"/>
    </source>
</evidence>
<feature type="transmembrane region" description="Helical" evidence="1">
    <location>
        <begin position="12"/>
        <end position="30"/>
    </location>
</feature>
<sequence>MKNINSTKRLVTVAAVAAIYAVLTVALAPISYGNLQFRVSELLVLLAFFDPFYIAGLTLGCLVANLLGPNGIMDVIFGTLATFISVSAISLTAKFTKGSKLGLWLSSLWPTLFNGLIIGWMLHYLFELPLALTMLEVGIGEFVVVTIVGGPLFILIMKKYPHLLHAHRQNMQ</sequence>
<accession>A0A926ICU4</accession>
<comment type="caution">
    <text evidence="2">The sequence shown here is derived from an EMBL/GenBank/DDBJ whole genome shotgun (WGS) entry which is preliminary data.</text>
</comment>
<gene>
    <name evidence="2" type="ORF">H8718_00505</name>
</gene>
<dbReference type="Pfam" id="PF06177">
    <property type="entry name" value="QueT"/>
    <property type="match status" value="1"/>
</dbReference>